<gene>
    <name evidence="1" type="ORF">FRUB_08392</name>
</gene>
<keyword evidence="2" id="KW-1185">Reference proteome</keyword>
<organism evidence="1 2">
    <name type="scientific">Fimbriiglobus ruber</name>
    <dbReference type="NCBI Taxonomy" id="1908690"/>
    <lineage>
        <taxon>Bacteria</taxon>
        <taxon>Pseudomonadati</taxon>
        <taxon>Planctomycetota</taxon>
        <taxon>Planctomycetia</taxon>
        <taxon>Gemmatales</taxon>
        <taxon>Gemmataceae</taxon>
        <taxon>Fimbriiglobus</taxon>
    </lineage>
</organism>
<reference evidence="2" key="1">
    <citation type="submission" date="2017-06" db="EMBL/GenBank/DDBJ databases">
        <title>Genome analysis of Fimbriiglobus ruber SP5, the first member of the order Planctomycetales with confirmed chitinolytic capability.</title>
        <authorList>
            <person name="Ravin N.V."/>
            <person name="Rakitin A.L."/>
            <person name="Ivanova A.A."/>
            <person name="Beletsky A.V."/>
            <person name="Kulichevskaya I.S."/>
            <person name="Mardanov A.V."/>
            <person name="Dedysh S.N."/>
        </authorList>
    </citation>
    <scope>NUCLEOTIDE SEQUENCE [LARGE SCALE GENOMIC DNA]</scope>
    <source>
        <strain evidence="2">SP5</strain>
    </source>
</reference>
<dbReference type="EMBL" id="NIDE01000017">
    <property type="protein sequence ID" value="OWK35829.1"/>
    <property type="molecule type" value="Genomic_DNA"/>
</dbReference>
<proteinExistence type="predicted"/>
<dbReference type="Proteomes" id="UP000214646">
    <property type="component" value="Unassembled WGS sequence"/>
</dbReference>
<evidence type="ECO:0000313" key="1">
    <source>
        <dbReference type="EMBL" id="OWK35829.1"/>
    </source>
</evidence>
<name>A0A225DFA9_9BACT</name>
<dbReference type="AlphaFoldDB" id="A0A225DFA9"/>
<comment type="caution">
    <text evidence="1">The sequence shown here is derived from an EMBL/GenBank/DDBJ whole genome shotgun (WGS) entry which is preliminary data.</text>
</comment>
<protein>
    <submittedName>
        <fullName evidence="1">Uncharacterized protein</fullName>
    </submittedName>
</protein>
<accession>A0A225DFA9</accession>
<sequence length="37" mass="4376">MSVRQALLLFFVREHAGEFHRNPKKAHEVDWRNSTAP</sequence>
<evidence type="ECO:0000313" key="2">
    <source>
        <dbReference type="Proteomes" id="UP000214646"/>
    </source>
</evidence>